<sequence length="293" mass="33457">MYNFRIPCPATDYSPELLEELAYRETQDGAKLMHNQNFIVIDESTYNYSGETEFYSDEKVLGIARYDASNKSFDFINHETTVMGVKLNPEQSIAYHYAVNVPEMLCIAVTGKAGTGKTFALALAGLHKLKMSRKHYAGVAYSKEIETMGKDPGALPGEIEDKTKEHYMPLFQNIREITNNENKFDSHEYENMIEFIHVAYARGRNVMRKAVWIIDEFQNFKPKLAKSMCGRAGEDTLVGICGSSLQVDTRGLDEKNNGLEYTIERFTGQPWFTHIEFKRSERKGLSMYSDDLL</sequence>
<proteinExistence type="predicted"/>
<keyword evidence="5" id="KW-1185">Reference proteome</keyword>
<dbReference type="PANTHER" id="PTHR30473:SF2">
    <property type="entry name" value="PIN DOMAIN-CONTAINING PROTEIN"/>
    <property type="match status" value="1"/>
</dbReference>
<evidence type="ECO:0000256" key="1">
    <source>
        <dbReference type="ARBA" id="ARBA00022741"/>
    </source>
</evidence>
<dbReference type="SUPFAM" id="SSF52540">
    <property type="entry name" value="P-loop containing nucleoside triphosphate hydrolases"/>
    <property type="match status" value="1"/>
</dbReference>
<organism evidence="4 5">
    <name type="scientific">Bacillus phage SP-15</name>
    <dbReference type="NCBI Taxonomy" id="1792032"/>
    <lineage>
        <taxon>Viruses</taxon>
        <taxon>Duplodnaviria</taxon>
        <taxon>Heunggongvirae</taxon>
        <taxon>Uroviricota</taxon>
        <taxon>Caudoviricetes</taxon>
        <taxon>Thornevirus</taxon>
        <taxon>Thornevirus SP15</taxon>
    </lineage>
</organism>
<dbReference type="PANTHER" id="PTHR30473">
    <property type="entry name" value="PROTEIN PHOH"/>
    <property type="match status" value="1"/>
</dbReference>
<name>A0A127AWK4_9CAUD</name>
<dbReference type="Gene3D" id="3.40.50.300">
    <property type="entry name" value="P-loop containing nucleotide triphosphate hydrolases"/>
    <property type="match status" value="1"/>
</dbReference>
<dbReference type="KEGG" id="vg:29125464"/>
<dbReference type="OrthoDB" id="3129at10239"/>
<evidence type="ECO:0000256" key="2">
    <source>
        <dbReference type="ARBA" id="ARBA00022840"/>
    </source>
</evidence>
<protein>
    <submittedName>
        <fullName evidence="4">PhoH</fullName>
    </submittedName>
</protein>
<dbReference type="Proteomes" id="UP000203261">
    <property type="component" value="Segment"/>
</dbReference>
<reference evidence="4 5" key="1">
    <citation type="submission" date="2015-08" db="EMBL/GenBank/DDBJ databases">
        <authorList>
            <person name="Babu N.S."/>
            <person name="Beckwith C.J."/>
            <person name="Beseler K.G."/>
            <person name="Brison A."/>
            <person name="Carone J.V."/>
            <person name="Caskin T.P."/>
            <person name="Diamond M."/>
            <person name="Durham M.E."/>
            <person name="Foxe J.M."/>
            <person name="Go M."/>
            <person name="Henderson B.A."/>
            <person name="Jones I.B."/>
            <person name="McGettigan J.A."/>
            <person name="Micheletti S.J."/>
            <person name="Nasrallah M.E."/>
            <person name="Ortiz D."/>
            <person name="Piller C.R."/>
            <person name="Privatt S.R."/>
            <person name="Schneider S.L."/>
            <person name="Sharp S."/>
            <person name="Smith T.C."/>
            <person name="Stanton J.D."/>
            <person name="Ullery H.E."/>
            <person name="Wilson R.J."/>
            <person name="Serrano M.G."/>
            <person name="Buck G."/>
            <person name="Lee V."/>
            <person name="Wang Y."/>
            <person name="Carvalho R."/>
            <person name="Voegtly L."/>
            <person name="Shi R."/>
            <person name="Duckworth R."/>
            <person name="Johnson A."/>
            <person name="Loviza R."/>
            <person name="Walstead R."/>
            <person name="Shah Z."/>
            <person name="Kiflezghi M."/>
            <person name="Wade K."/>
            <person name="Ball S.L."/>
            <person name="Bradley K.W."/>
            <person name="Asai D.J."/>
            <person name="Bowman C.A."/>
            <person name="Russell D.A."/>
            <person name="Pope W.H."/>
            <person name="Jacobs-Sera D."/>
            <person name="Hendrix R.W."/>
            <person name="Hatfull G.F."/>
        </authorList>
    </citation>
    <scope>NUCLEOTIDE SEQUENCE [LARGE SCALE GENOMIC DNA]</scope>
</reference>
<keyword evidence="2" id="KW-0067">ATP-binding</keyword>
<evidence type="ECO:0000259" key="3">
    <source>
        <dbReference type="Pfam" id="PF02562"/>
    </source>
</evidence>
<dbReference type="EMBL" id="KT624200">
    <property type="protein sequence ID" value="AMM45096.1"/>
    <property type="molecule type" value="Genomic_DNA"/>
</dbReference>
<dbReference type="Pfam" id="PF02562">
    <property type="entry name" value="PhoH"/>
    <property type="match status" value="1"/>
</dbReference>
<keyword evidence="1" id="KW-0547">Nucleotide-binding</keyword>
<dbReference type="InterPro" id="IPR003714">
    <property type="entry name" value="PhoH"/>
</dbReference>
<evidence type="ECO:0000313" key="5">
    <source>
        <dbReference type="Proteomes" id="UP000203261"/>
    </source>
</evidence>
<dbReference type="GeneID" id="29125464"/>
<feature type="domain" description="PhoH-like protein" evidence="3">
    <location>
        <begin position="103"/>
        <end position="280"/>
    </location>
</feature>
<dbReference type="GO" id="GO:0005524">
    <property type="term" value="F:ATP binding"/>
    <property type="evidence" value="ECO:0007669"/>
    <property type="project" value="UniProtKB-KW"/>
</dbReference>
<dbReference type="InterPro" id="IPR051451">
    <property type="entry name" value="PhoH2-like"/>
</dbReference>
<dbReference type="InterPro" id="IPR027417">
    <property type="entry name" value="P-loop_NTPase"/>
</dbReference>
<accession>A0A127AWK4</accession>
<dbReference type="RefSeq" id="YP_009302685.1">
    <property type="nucleotide sequence ID" value="NC_031245.1"/>
</dbReference>
<evidence type="ECO:0000313" key="4">
    <source>
        <dbReference type="EMBL" id="AMM45096.1"/>
    </source>
</evidence>
<gene>
    <name evidence="4" type="ORF">SP15_288</name>
</gene>